<dbReference type="Proteomes" id="UP001164746">
    <property type="component" value="Chromosome 2"/>
</dbReference>
<dbReference type="Pfam" id="PF12796">
    <property type="entry name" value="Ank_2"/>
    <property type="match status" value="1"/>
</dbReference>
<dbReference type="SUPFAM" id="SSF48403">
    <property type="entry name" value="Ankyrin repeat"/>
    <property type="match status" value="1"/>
</dbReference>
<dbReference type="InterPro" id="IPR036770">
    <property type="entry name" value="Ankyrin_rpt-contain_sf"/>
</dbReference>
<sequence length="191" mass="21537">MDEISTLAYEGNIDILKIKLREDHSKAIKKDVAMWTPMMIAASAGREQIVRDLVSRGAQVNAVNQTGQCALHYAASKDRYQNGGALDIGDLYENTPLHRAASKGHVKITKLLLQHVACEEERSEVARLLIQHGAYVTIMNKEEQTPLDLAPPNLRRTLKKLSEDIHIVPNDRLLMPFVLFPPQLERTYTEQ</sequence>
<proteinExistence type="predicted"/>
<dbReference type="EMBL" id="CP111013">
    <property type="protein sequence ID" value="WAQ95825.1"/>
    <property type="molecule type" value="Genomic_DNA"/>
</dbReference>
<dbReference type="InterPro" id="IPR002110">
    <property type="entry name" value="Ankyrin_rpt"/>
</dbReference>
<keyword evidence="1" id="KW-0040">ANK repeat</keyword>
<dbReference type="PROSITE" id="PS50088">
    <property type="entry name" value="ANK_REPEAT"/>
    <property type="match status" value="2"/>
</dbReference>
<feature type="repeat" description="ANK" evidence="1">
    <location>
        <begin position="92"/>
        <end position="124"/>
    </location>
</feature>
<feature type="repeat" description="ANK" evidence="1">
    <location>
        <begin position="33"/>
        <end position="65"/>
    </location>
</feature>
<evidence type="ECO:0000313" key="3">
    <source>
        <dbReference type="Proteomes" id="UP001164746"/>
    </source>
</evidence>
<dbReference type="Pfam" id="PF00023">
    <property type="entry name" value="Ank"/>
    <property type="match status" value="2"/>
</dbReference>
<dbReference type="SMART" id="SM00248">
    <property type="entry name" value="ANK"/>
    <property type="match status" value="2"/>
</dbReference>
<dbReference type="PANTHER" id="PTHR24118:SF99">
    <property type="entry name" value="POTE ANKYRIN DOMAIN FAMILY MEMBER 3C-RELATED"/>
    <property type="match status" value="1"/>
</dbReference>
<dbReference type="Gene3D" id="1.25.40.20">
    <property type="entry name" value="Ankyrin repeat-containing domain"/>
    <property type="match status" value="2"/>
</dbReference>
<protein>
    <submittedName>
        <fullName evidence="2">PSD10-like protein</fullName>
    </submittedName>
</protein>
<dbReference type="PANTHER" id="PTHR24118">
    <property type="entry name" value="POTE ANKYRIN DOMAIN"/>
    <property type="match status" value="1"/>
</dbReference>
<gene>
    <name evidence="2" type="ORF">MAR_028515</name>
</gene>
<organism evidence="2 3">
    <name type="scientific">Mya arenaria</name>
    <name type="common">Soft-shell clam</name>
    <dbReference type="NCBI Taxonomy" id="6604"/>
    <lineage>
        <taxon>Eukaryota</taxon>
        <taxon>Metazoa</taxon>
        <taxon>Spiralia</taxon>
        <taxon>Lophotrochozoa</taxon>
        <taxon>Mollusca</taxon>
        <taxon>Bivalvia</taxon>
        <taxon>Autobranchia</taxon>
        <taxon>Heteroconchia</taxon>
        <taxon>Euheterodonta</taxon>
        <taxon>Imparidentia</taxon>
        <taxon>Neoheterodontei</taxon>
        <taxon>Myida</taxon>
        <taxon>Myoidea</taxon>
        <taxon>Myidae</taxon>
        <taxon>Mya</taxon>
    </lineage>
</organism>
<dbReference type="PROSITE" id="PS50297">
    <property type="entry name" value="ANK_REP_REGION"/>
    <property type="match status" value="2"/>
</dbReference>
<name>A0ABY7DLG2_MYAAR</name>
<reference evidence="2" key="1">
    <citation type="submission" date="2022-11" db="EMBL/GenBank/DDBJ databases">
        <title>Centuries of genome instability and evolution in soft-shell clam transmissible cancer (bioRxiv).</title>
        <authorList>
            <person name="Hart S.F.M."/>
            <person name="Yonemitsu M.A."/>
            <person name="Giersch R.M."/>
            <person name="Beal B.F."/>
            <person name="Arriagada G."/>
            <person name="Davis B.W."/>
            <person name="Ostrander E.A."/>
            <person name="Goff S.P."/>
            <person name="Metzger M.J."/>
        </authorList>
    </citation>
    <scope>NUCLEOTIDE SEQUENCE</scope>
    <source>
        <strain evidence="2">MELC-2E11</strain>
        <tissue evidence="2">Siphon/mantle</tissue>
    </source>
</reference>
<evidence type="ECO:0000256" key="1">
    <source>
        <dbReference type="PROSITE-ProRule" id="PRU00023"/>
    </source>
</evidence>
<accession>A0ABY7DLG2</accession>
<keyword evidence="3" id="KW-1185">Reference proteome</keyword>
<dbReference type="PRINTS" id="PR01415">
    <property type="entry name" value="ANKYRIN"/>
</dbReference>
<evidence type="ECO:0000313" key="2">
    <source>
        <dbReference type="EMBL" id="WAQ95825.1"/>
    </source>
</evidence>